<evidence type="ECO:0008006" key="4">
    <source>
        <dbReference type="Google" id="ProtNLM"/>
    </source>
</evidence>
<protein>
    <recommendedName>
        <fullName evidence="4">T9SS C-terminal target domain-containing protein</fullName>
    </recommendedName>
</protein>
<evidence type="ECO:0000313" key="2">
    <source>
        <dbReference type="EMBL" id="RMZ59219.1"/>
    </source>
</evidence>
<proteinExistence type="predicted"/>
<feature type="chain" id="PRO_5018189746" description="T9SS C-terminal target domain-containing protein" evidence="1">
    <location>
        <begin position="20"/>
        <end position="206"/>
    </location>
</feature>
<accession>A0A3M7LAJ5</accession>
<dbReference type="EMBL" id="QWIV01000013">
    <property type="protein sequence ID" value="RMZ59219.1"/>
    <property type="molecule type" value="Genomic_DNA"/>
</dbReference>
<keyword evidence="1" id="KW-0732">Signal</keyword>
<sequence length="206" mass="21312">MKKQFITAMTVLMSAFALGQVGINTETPQSTLDIVGTSSANSPDGVLIPRFTVAQLAAKDAAYGASQNGVLVFVTSGTGSSGKTSDIVGSGFYYYDNSVSKWKIVGGNSASASFNVTAEQTLDYTVLATDDYIALKVDTSGHTLTLPTTGIVAGKKIYVSNTGRNNINISPAPRNTSTAQVQAGASGILLYIGGTGDGSWDWVTGF</sequence>
<comment type="caution">
    <text evidence="2">The sequence shown here is derived from an EMBL/GenBank/DDBJ whole genome shotgun (WGS) entry which is preliminary data.</text>
</comment>
<keyword evidence="3" id="KW-1185">Reference proteome</keyword>
<gene>
    <name evidence="2" type="ORF">D1632_06100</name>
</gene>
<name>A0A3M7LAJ5_9FLAO</name>
<evidence type="ECO:0000256" key="1">
    <source>
        <dbReference type="SAM" id="SignalP"/>
    </source>
</evidence>
<dbReference type="RefSeq" id="WP_122546341.1">
    <property type="nucleotide sequence ID" value="NZ_QWIV01000013.1"/>
</dbReference>
<organism evidence="2 3">
    <name type="scientific">Chryseobacterium nematophagum</name>
    <dbReference type="NCBI Taxonomy" id="2305228"/>
    <lineage>
        <taxon>Bacteria</taxon>
        <taxon>Pseudomonadati</taxon>
        <taxon>Bacteroidota</taxon>
        <taxon>Flavobacteriia</taxon>
        <taxon>Flavobacteriales</taxon>
        <taxon>Weeksellaceae</taxon>
        <taxon>Chryseobacterium group</taxon>
        <taxon>Chryseobacterium</taxon>
    </lineage>
</organism>
<dbReference type="Proteomes" id="UP000267524">
    <property type="component" value="Unassembled WGS sequence"/>
</dbReference>
<evidence type="ECO:0000313" key="3">
    <source>
        <dbReference type="Proteomes" id="UP000267524"/>
    </source>
</evidence>
<feature type="signal peptide" evidence="1">
    <location>
        <begin position="1"/>
        <end position="19"/>
    </location>
</feature>
<dbReference type="AlphaFoldDB" id="A0A3M7LAJ5"/>
<reference evidence="2 3" key="1">
    <citation type="submission" date="2018-08" db="EMBL/GenBank/DDBJ databases">
        <title>Chryseobacterium nematophagum: a novel matrix digesting pathogen of nematodes.</title>
        <authorList>
            <person name="Page A."/>
            <person name="Roberts M."/>
            <person name="Felix M.-A."/>
            <person name="Weir W."/>
        </authorList>
    </citation>
    <scope>NUCLEOTIDE SEQUENCE [LARGE SCALE GENOMIC DNA]</scope>
    <source>
        <strain evidence="2 3">JUb275</strain>
    </source>
</reference>